<sequence length="227" mass="25755">MGKKQSKLINLEGDVKFMENYVEGAGMICHRWNKKHGFLGKLNINDILKLQGDLKLEIMKTKKPTKKEQRKVEYKFSDKWLEQSKLRDMQRQDKKEKRKEKLTAAVLVRPHEETVVASRQRGAQPPAMQTAAGQAAAAQQIGGEMEGAVAVPKTPISKQEKLSNPFKTEEQSSSSKSWSPNFRGGIGVRTRSKYKKTTPSIYPGEALMAQEQKFHPSGKILRKTHFF</sequence>
<comment type="caution">
    <text evidence="2">The sequence shown here is derived from an EMBL/GenBank/DDBJ whole genome shotgun (WGS) entry which is preliminary data.</text>
</comment>
<organism evidence="2 3">
    <name type="scientific">Ilyodon furcidens</name>
    <name type="common">goldbreast splitfin</name>
    <dbReference type="NCBI Taxonomy" id="33524"/>
    <lineage>
        <taxon>Eukaryota</taxon>
        <taxon>Metazoa</taxon>
        <taxon>Chordata</taxon>
        <taxon>Craniata</taxon>
        <taxon>Vertebrata</taxon>
        <taxon>Euteleostomi</taxon>
        <taxon>Actinopterygii</taxon>
        <taxon>Neopterygii</taxon>
        <taxon>Teleostei</taxon>
        <taxon>Neoteleostei</taxon>
        <taxon>Acanthomorphata</taxon>
        <taxon>Ovalentaria</taxon>
        <taxon>Atherinomorphae</taxon>
        <taxon>Cyprinodontiformes</taxon>
        <taxon>Goodeidae</taxon>
        <taxon>Ilyodon</taxon>
    </lineage>
</organism>
<accession>A0ABV0SSU2</accession>
<reference evidence="2 3" key="1">
    <citation type="submission" date="2021-06" db="EMBL/GenBank/DDBJ databases">
        <authorList>
            <person name="Palmer J.M."/>
        </authorList>
    </citation>
    <scope>NUCLEOTIDE SEQUENCE [LARGE SCALE GENOMIC DNA]</scope>
    <source>
        <strain evidence="3">if_2019</strain>
        <tissue evidence="2">Muscle</tissue>
    </source>
</reference>
<dbReference type="EMBL" id="JAHRIQ010008490">
    <property type="protein sequence ID" value="MEQ2223531.1"/>
    <property type="molecule type" value="Genomic_DNA"/>
</dbReference>
<proteinExistence type="predicted"/>
<evidence type="ECO:0000256" key="1">
    <source>
        <dbReference type="SAM" id="MobiDB-lite"/>
    </source>
</evidence>
<protein>
    <submittedName>
        <fullName evidence="2">Uncharacterized protein</fullName>
    </submittedName>
</protein>
<gene>
    <name evidence="2" type="ORF">ILYODFUR_037646</name>
</gene>
<name>A0ABV0SSU2_9TELE</name>
<keyword evidence="3" id="KW-1185">Reference proteome</keyword>
<feature type="region of interest" description="Disordered" evidence="1">
    <location>
        <begin position="154"/>
        <end position="192"/>
    </location>
</feature>
<evidence type="ECO:0000313" key="3">
    <source>
        <dbReference type="Proteomes" id="UP001482620"/>
    </source>
</evidence>
<evidence type="ECO:0000313" key="2">
    <source>
        <dbReference type="EMBL" id="MEQ2223531.1"/>
    </source>
</evidence>
<dbReference type="Proteomes" id="UP001482620">
    <property type="component" value="Unassembled WGS sequence"/>
</dbReference>